<comment type="pathway">
    <text evidence="2">Porphyrin-containing compound metabolism; siroheme biosynthesis; sirohydrochlorin from precorrin-2: step 1/1.</text>
</comment>
<evidence type="ECO:0000256" key="8">
    <source>
        <dbReference type="ARBA" id="ARBA00023244"/>
    </source>
</evidence>
<feature type="transmembrane region" description="Helical" evidence="10">
    <location>
        <begin position="274"/>
        <end position="305"/>
    </location>
</feature>
<feature type="transmembrane region" description="Helical" evidence="10">
    <location>
        <begin position="440"/>
        <end position="462"/>
    </location>
</feature>
<dbReference type="Gene3D" id="3.30.160.110">
    <property type="entry name" value="Siroheme synthase, domain 2"/>
    <property type="match status" value="1"/>
</dbReference>
<keyword evidence="6" id="KW-0520">NAD</keyword>
<evidence type="ECO:0000313" key="12">
    <source>
        <dbReference type="EMBL" id="WQD40651.1"/>
    </source>
</evidence>
<keyword evidence="7 10" id="KW-0472">Membrane</keyword>
<organism evidence="12 13">
    <name type="scientific">Niabella yanshanensis</name>
    <dbReference type="NCBI Taxonomy" id="577386"/>
    <lineage>
        <taxon>Bacteria</taxon>
        <taxon>Pseudomonadati</taxon>
        <taxon>Bacteroidota</taxon>
        <taxon>Chitinophagia</taxon>
        <taxon>Chitinophagales</taxon>
        <taxon>Chitinophagaceae</taxon>
        <taxon>Niabella</taxon>
    </lineage>
</organism>
<feature type="transmembrane region" description="Helical" evidence="10">
    <location>
        <begin position="235"/>
        <end position="254"/>
    </location>
</feature>
<name>A0ABZ0WD79_9BACT</name>
<dbReference type="Pfam" id="PF13241">
    <property type="entry name" value="NAD_binding_7"/>
    <property type="match status" value="1"/>
</dbReference>
<evidence type="ECO:0000259" key="11">
    <source>
        <dbReference type="Pfam" id="PF14824"/>
    </source>
</evidence>
<dbReference type="Proteomes" id="UP001325680">
    <property type="component" value="Chromosome"/>
</dbReference>
<evidence type="ECO:0000256" key="1">
    <source>
        <dbReference type="ARBA" id="ARBA00004141"/>
    </source>
</evidence>
<evidence type="ECO:0000256" key="10">
    <source>
        <dbReference type="RuleBase" id="RU363041"/>
    </source>
</evidence>
<keyword evidence="5" id="KW-0560">Oxidoreductase</keyword>
<dbReference type="InterPro" id="IPR006367">
    <property type="entry name" value="Sirohaem_synthase_N"/>
</dbReference>
<feature type="transmembrane region" description="Helical" evidence="10">
    <location>
        <begin position="341"/>
        <end position="362"/>
    </location>
</feature>
<keyword evidence="10" id="KW-1003">Cell membrane</keyword>
<evidence type="ECO:0000313" key="13">
    <source>
        <dbReference type="Proteomes" id="UP001325680"/>
    </source>
</evidence>
<dbReference type="Gene3D" id="3.40.50.720">
    <property type="entry name" value="NAD(P)-binding Rossmann-like Domain"/>
    <property type="match status" value="1"/>
</dbReference>
<reference evidence="12 13" key="1">
    <citation type="submission" date="2023-12" db="EMBL/GenBank/DDBJ databases">
        <title>Genome sequencing and assembly of bacterial species from a model synthetic community.</title>
        <authorList>
            <person name="Hogle S.L."/>
        </authorList>
    </citation>
    <scope>NUCLEOTIDE SEQUENCE [LARGE SCALE GENOMIC DNA]</scope>
    <source>
        <strain evidence="12 13">HAMBI_3031</strain>
    </source>
</reference>
<sequence length="520" mass="56374">MSESAHTNNKVDFGNNLFPVFIKLEQLKLLIIGGGNIGLEKLQAVIKNAPATQIKLVAIQISDAVREFTAPYNTIVLEERAYQIEDIQAADLVIAAVNDLEIAQQVRTDTMACEKLVNVADKPELCDFYLGSVVKKGNLKIAISTNGKSPTIAKRLKETLNETIPDEIDEVLDNMQALRNKLSGDFDHKVKVLNSVTRSLVENPDEALKEFESEPAAEIVESADVVAKAQKSTNWYLIILGIVLLVGLSIYALYAFDLVDDILLALNKDHHLFYWMLLTGFLAEIVAGSMGMGYGVICTTILLMLNVPPPVVSASIHSAESFTTAAGSISHFRLGNVNKKLIKALALPAIIGAVIGALLLTYVGEKYAAITKPFIAAYTLYLGVRILTNVFKSKERKIEKKKTNIPLLGLVGGFIDSFGGGGWGPLVTGTFIKNGRTPRYVVGSSTVAKFILTVTSAITFIFTIGIHHWNIVAGLLIGGIVTAPFSAMLTSRLPVKKMFLVVGVLVIVMSLITICKALFL</sequence>
<feature type="domain" description="Siroheme synthase central" evidence="11">
    <location>
        <begin position="137"/>
        <end position="160"/>
    </location>
</feature>
<evidence type="ECO:0000256" key="9">
    <source>
        <dbReference type="ARBA" id="ARBA00047561"/>
    </source>
</evidence>
<feature type="transmembrane region" description="Helical" evidence="10">
    <location>
        <begin position="499"/>
        <end position="519"/>
    </location>
</feature>
<dbReference type="NCBIfam" id="TIGR01470">
    <property type="entry name" value="cysG_Nterm"/>
    <property type="match status" value="1"/>
</dbReference>
<protein>
    <recommendedName>
        <fullName evidence="10">Probable membrane transporter protein</fullName>
    </recommendedName>
</protein>
<comment type="similarity">
    <text evidence="10">Belongs to the 4-toluene sulfonate uptake permease (TSUP) (TC 2.A.102) family.</text>
</comment>
<evidence type="ECO:0000256" key="2">
    <source>
        <dbReference type="ARBA" id="ARBA00005010"/>
    </source>
</evidence>
<dbReference type="EMBL" id="CP139960">
    <property type="protein sequence ID" value="WQD40651.1"/>
    <property type="molecule type" value="Genomic_DNA"/>
</dbReference>
<dbReference type="InterPro" id="IPR028161">
    <property type="entry name" value="Met8-like"/>
</dbReference>
<dbReference type="PANTHER" id="PTHR35330">
    <property type="entry name" value="SIROHEME BIOSYNTHESIS PROTEIN MET8"/>
    <property type="match status" value="1"/>
</dbReference>
<dbReference type="InterPro" id="IPR002781">
    <property type="entry name" value="TM_pro_TauE-like"/>
</dbReference>
<evidence type="ECO:0000256" key="3">
    <source>
        <dbReference type="ARBA" id="ARBA00022692"/>
    </source>
</evidence>
<dbReference type="RefSeq" id="WP_114789823.1">
    <property type="nucleotide sequence ID" value="NZ_CP139960.1"/>
</dbReference>
<accession>A0ABZ0WD79</accession>
<feature type="transmembrane region" description="Helical" evidence="10">
    <location>
        <begin position="468"/>
        <end position="487"/>
    </location>
</feature>
<keyword evidence="8" id="KW-0627">Porphyrin biosynthesis</keyword>
<keyword evidence="13" id="KW-1185">Reference proteome</keyword>
<dbReference type="InterPro" id="IPR028281">
    <property type="entry name" value="Sirohaem_synthase_central"/>
</dbReference>
<comment type="catalytic activity">
    <reaction evidence="9">
        <text>precorrin-2 + NAD(+) = sirohydrochlorin + NADH + 2 H(+)</text>
        <dbReference type="Rhea" id="RHEA:15613"/>
        <dbReference type="ChEBI" id="CHEBI:15378"/>
        <dbReference type="ChEBI" id="CHEBI:57540"/>
        <dbReference type="ChEBI" id="CHEBI:57945"/>
        <dbReference type="ChEBI" id="CHEBI:58351"/>
        <dbReference type="ChEBI" id="CHEBI:58827"/>
        <dbReference type="EC" id="1.3.1.76"/>
    </reaction>
</comment>
<gene>
    <name evidence="12" type="ORF">U0035_10880</name>
</gene>
<dbReference type="Pfam" id="PF01925">
    <property type="entry name" value="TauE"/>
    <property type="match status" value="1"/>
</dbReference>
<keyword evidence="4 10" id="KW-1133">Transmembrane helix</keyword>
<keyword evidence="3 10" id="KW-0812">Transmembrane</keyword>
<dbReference type="Pfam" id="PF14824">
    <property type="entry name" value="Sirohm_synth_M"/>
    <property type="match status" value="1"/>
</dbReference>
<evidence type="ECO:0000256" key="5">
    <source>
        <dbReference type="ARBA" id="ARBA00023002"/>
    </source>
</evidence>
<evidence type="ECO:0000256" key="6">
    <source>
        <dbReference type="ARBA" id="ARBA00023027"/>
    </source>
</evidence>
<evidence type="ECO:0000256" key="7">
    <source>
        <dbReference type="ARBA" id="ARBA00023136"/>
    </source>
</evidence>
<proteinExistence type="inferred from homology"/>
<dbReference type="SUPFAM" id="SSF75615">
    <property type="entry name" value="Siroheme synthase middle domains-like"/>
    <property type="match status" value="1"/>
</dbReference>
<dbReference type="SUPFAM" id="SSF51735">
    <property type="entry name" value="NAD(P)-binding Rossmann-fold domains"/>
    <property type="match status" value="1"/>
</dbReference>
<dbReference type="PANTHER" id="PTHR35330:SF1">
    <property type="entry name" value="SIROHEME BIOSYNTHESIS PROTEIN MET8"/>
    <property type="match status" value="1"/>
</dbReference>
<evidence type="ECO:0000256" key="4">
    <source>
        <dbReference type="ARBA" id="ARBA00022989"/>
    </source>
</evidence>
<dbReference type="InterPro" id="IPR036291">
    <property type="entry name" value="NAD(P)-bd_dom_sf"/>
</dbReference>
<comment type="subcellular location">
    <subcellularLocation>
        <location evidence="10">Cell membrane</location>
        <topology evidence="10">Multi-pass membrane protein</topology>
    </subcellularLocation>
    <subcellularLocation>
        <location evidence="1">Membrane</location>
        <topology evidence="1">Multi-pass membrane protein</topology>
    </subcellularLocation>
</comment>